<evidence type="ECO:0000256" key="8">
    <source>
        <dbReference type="ARBA" id="ARBA00022906"/>
    </source>
</evidence>
<evidence type="ECO:0000256" key="14">
    <source>
        <dbReference type="SAM" id="Phobius"/>
    </source>
</evidence>
<protein>
    <recommendedName>
        <fullName evidence="12">High-affinity zinc uptake system membrane protein ZnuB</fullName>
    </recommendedName>
</protein>
<dbReference type="Proteomes" id="UP000177942">
    <property type="component" value="Unassembled WGS sequence"/>
</dbReference>
<evidence type="ECO:0000256" key="10">
    <source>
        <dbReference type="ARBA" id="ARBA00023065"/>
    </source>
</evidence>
<proteinExistence type="inferred from homology"/>
<dbReference type="GO" id="GO:0010043">
    <property type="term" value="P:response to zinc ion"/>
    <property type="evidence" value="ECO:0007669"/>
    <property type="project" value="TreeGrafter"/>
</dbReference>
<evidence type="ECO:0000256" key="1">
    <source>
        <dbReference type="ARBA" id="ARBA00002313"/>
    </source>
</evidence>
<name>A0A1G1ZNS7_9BACT</name>
<dbReference type="Gene3D" id="1.10.3470.10">
    <property type="entry name" value="ABC transporter involved in vitamin B12 uptake, BtuC"/>
    <property type="match status" value="1"/>
</dbReference>
<keyword evidence="5" id="KW-1003">Cell membrane</keyword>
<keyword evidence="8" id="KW-0864">Zinc transport</keyword>
<comment type="function">
    <text evidence="1">Involved in the high-affinity zinc uptake transport system.</text>
</comment>
<evidence type="ECO:0000256" key="2">
    <source>
        <dbReference type="ARBA" id="ARBA00004651"/>
    </source>
</evidence>
<evidence type="ECO:0000256" key="6">
    <source>
        <dbReference type="ARBA" id="ARBA00022692"/>
    </source>
</evidence>
<comment type="subcellular location">
    <subcellularLocation>
        <location evidence="2 13">Cell membrane</location>
        <topology evidence="2 13">Multi-pass membrane protein</topology>
    </subcellularLocation>
</comment>
<dbReference type="Pfam" id="PF00950">
    <property type="entry name" value="ABC-3"/>
    <property type="match status" value="1"/>
</dbReference>
<evidence type="ECO:0000313" key="15">
    <source>
        <dbReference type="EMBL" id="OGY65390.1"/>
    </source>
</evidence>
<dbReference type="STRING" id="1798407.A3A16_03010"/>
<dbReference type="InterPro" id="IPR037294">
    <property type="entry name" value="ABC_BtuC-like"/>
</dbReference>
<keyword evidence="11 14" id="KW-0472">Membrane</keyword>
<feature type="transmembrane region" description="Helical" evidence="14">
    <location>
        <begin position="46"/>
        <end position="70"/>
    </location>
</feature>
<organism evidence="15 16">
    <name type="scientific">Candidatus Harrisonbacteria bacterium RIFCSPLOWO2_01_FULL_44_18</name>
    <dbReference type="NCBI Taxonomy" id="1798407"/>
    <lineage>
        <taxon>Bacteria</taxon>
        <taxon>Candidatus Harrisoniibacteriota</taxon>
    </lineage>
</organism>
<gene>
    <name evidence="15" type="ORF">A3A16_03010</name>
</gene>
<evidence type="ECO:0000313" key="16">
    <source>
        <dbReference type="Proteomes" id="UP000177942"/>
    </source>
</evidence>
<keyword evidence="10" id="KW-0406">Ion transport</keyword>
<evidence type="ECO:0000256" key="13">
    <source>
        <dbReference type="RuleBase" id="RU003943"/>
    </source>
</evidence>
<dbReference type="GO" id="GO:0043190">
    <property type="term" value="C:ATP-binding cassette (ABC) transporter complex"/>
    <property type="evidence" value="ECO:0007669"/>
    <property type="project" value="InterPro"/>
</dbReference>
<dbReference type="InterPro" id="IPR001626">
    <property type="entry name" value="ABC_TroCD"/>
</dbReference>
<sequence>MELFFSLSLMMAVAIASGLVGAFALMKKMTLASDAISHIALPGLGIALLLKFNPIIGGAAAILLGALLIWTVERKTRIATETIIGVVFSASLAIGSLITPSEELLEVLFGGFNGFDSAEWLIGIIMSLIIISSILFLKERIALSLVSQDLAKTVGINNSRLNLFFLLIFALNVILGLKFLGVLLMGSLIIIPAAVSKNLSWNFRSDLILSAAAALFSVAIGFVLSSNFDLELGPTIISVAALLFLLSVFFKKSSAN</sequence>
<dbReference type="AlphaFoldDB" id="A0A1G1ZNS7"/>
<evidence type="ECO:0000256" key="12">
    <source>
        <dbReference type="ARBA" id="ARBA00040080"/>
    </source>
</evidence>
<comment type="similarity">
    <text evidence="3 13">Belongs to the ABC-3 integral membrane protein family.</text>
</comment>
<evidence type="ECO:0000256" key="9">
    <source>
        <dbReference type="ARBA" id="ARBA00022989"/>
    </source>
</evidence>
<dbReference type="PANTHER" id="PTHR30477:SF23">
    <property type="entry name" value="HIGH-AFFINITY ZINC UPTAKE SYSTEM MEMBRANE PROTEIN ZNUB"/>
    <property type="match status" value="1"/>
</dbReference>
<reference evidence="15 16" key="1">
    <citation type="journal article" date="2016" name="Nat. Commun.">
        <title>Thousands of microbial genomes shed light on interconnected biogeochemical processes in an aquifer system.</title>
        <authorList>
            <person name="Anantharaman K."/>
            <person name="Brown C.T."/>
            <person name="Hug L.A."/>
            <person name="Sharon I."/>
            <person name="Castelle C.J."/>
            <person name="Probst A.J."/>
            <person name="Thomas B.C."/>
            <person name="Singh A."/>
            <person name="Wilkins M.J."/>
            <person name="Karaoz U."/>
            <person name="Brodie E.L."/>
            <person name="Williams K.H."/>
            <person name="Hubbard S.S."/>
            <person name="Banfield J.F."/>
        </authorList>
    </citation>
    <scope>NUCLEOTIDE SEQUENCE [LARGE SCALE GENOMIC DNA]</scope>
</reference>
<feature type="transmembrane region" description="Helical" evidence="14">
    <location>
        <begin position="120"/>
        <end position="137"/>
    </location>
</feature>
<feature type="transmembrane region" description="Helical" evidence="14">
    <location>
        <begin position="82"/>
        <end position="100"/>
    </location>
</feature>
<evidence type="ECO:0000256" key="11">
    <source>
        <dbReference type="ARBA" id="ARBA00023136"/>
    </source>
</evidence>
<evidence type="ECO:0000256" key="7">
    <source>
        <dbReference type="ARBA" id="ARBA00022833"/>
    </source>
</evidence>
<dbReference type="EMBL" id="MHJJ01000011">
    <property type="protein sequence ID" value="OGY65390.1"/>
    <property type="molecule type" value="Genomic_DNA"/>
</dbReference>
<keyword evidence="6 13" id="KW-0812">Transmembrane</keyword>
<keyword evidence="7" id="KW-0862">Zinc</keyword>
<dbReference type="PANTHER" id="PTHR30477">
    <property type="entry name" value="ABC-TRANSPORTER METAL-BINDING PROTEIN"/>
    <property type="match status" value="1"/>
</dbReference>
<comment type="caution">
    <text evidence="15">The sequence shown here is derived from an EMBL/GenBank/DDBJ whole genome shotgun (WGS) entry which is preliminary data.</text>
</comment>
<evidence type="ECO:0000256" key="3">
    <source>
        <dbReference type="ARBA" id="ARBA00008034"/>
    </source>
</evidence>
<dbReference type="GO" id="GO:0055085">
    <property type="term" value="P:transmembrane transport"/>
    <property type="evidence" value="ECO:0007669"/>
    <property type="project" value="InterPro"/>
</dbReference>
<feature type="transmembrane region" description="Helical" evidence="14">
    <location>
        <begin position="232"/>
        <end position="250"/>
    </location>
</feature>
<dbReference type="SUPFAM" id="SSF81345">
    <property type="entry name" value="ABC transporter involved in vitamin B12 uptake, BtuC"/>
    <property type="match status" value="1"/>
</dbReference>
<evidence type="ECO:0000256" key="5">
    <source>
        <dbReference type="ARBA" id="ARBA00022475"/>
    </source>
</evidence>
<evidence type="ECO:0000256" key="4">
    <source>
        <dbReference type="ARBA" id="ARBA00022448"/>
    </source>
</evidence>
<feature type="transmembrane region" description="Helical" evidence="14">
    <location>
        <begin position="163"/>
        <end position="195"/>
    </location>
</feature>
<keyword evidence="9 14" id="KW-1133">Transmembrane helix</keyword>
<keyword evidence="4 13" id="KW-0813">Transport</keyword>
<dbReference type="GO" id="GO:0006829">
    <property type="term" value="P:zinc ion transport"/>
    <property type="evidence" value="ECO:0007669"/>
    <property type="project" value="UniProtKB-KW"/>
</dbReference>
<feature type="transmembrane region" description="Helical" evidence="14">
    <location>
        <begin position="207"/>
        <end position="225"/>
    </location>
</feature>
<accession>A0A1G1ZNS7</accession>